<dbReference type="CDD" id="cd00333">
    <property type="entry name" value="MIP"/>
    <property type="match status" value="1"/>
</dbReference>
<feature type="transmembrane region" description="Helical" evidence="8">
    <location>
        <begin position="55"/>
        <end position="74"/>
    </location>
</feature>
<protein>
    <submittedName>
        <fullName evidence="9">Uncharacterized protein</fullName>
    </submittedName>
</protein>
<evidence type="ECO:0000256" key="5">
    <source>
        <dbReference type="ARBA" id="ARBA00022989"/>
    </source>
</evidence>
<dbReference type="InterPro" id="IPR023271">
    <property type="entry name" value="Aquaporin-like"/>
</dbReference>
<feature type="transmembrane region" description="Helical" evidence="8">
    <location>
        <begin position="206"/>
        <end position="228"/>
    </location>
</feature>
<evidence type="ECO:0000256" key="6">
    <source>
        <dbReference type="ARBA" id="ARBA00023136"/>
    </source>
</evidence>
<keyword evidence="10" id="KW-1185">Reference proteome</keyword>
<organism evidence="9 10">
    <name type="scientific">Hypothenemus hampei</name>
    <name type="common">Coffee berry borer</name>
    <dbReference type="NCBI Taxonomy" id="57062"/>
    <lineage>
        <taxon>Eukaryota</taxon>
        <taxon>Metazoa</taxon>
        <taxon>Ecdysozoa</taxon>
        <taxon>Arthropoda</taxon>
        <taxon>Hexapoda</taxon>
        <taxon>Insecta</taxon>
        <taxon>Pterygota</taxon>
        <taxon>Neoptera</taxon>
        <taxon>Endopterygota</taxon>
        <taxon>Coleoptera</taxon>
        <taxon>Polyphaga</taxon>
        <taxon>Cucujiformia</taxon>
        <taxon>Curculionidae</taxon>
        <taxon>Scolytinae</taxon>
        <taxon>Hypothenemus</taxon>
    </lineage>
</organism>
<evidence type="ECO:0000256" key="4">
    <source>
        <dbReference type="ARBA" id="ARBA00022692"/>
    </source>
</evidence>
<sequence>MTEENLNFDLDNVEFHLITLFEKLDVIRREKLLNENVKKVPFQVELRTFEFWKSLISETIASFVYTFLVCGANAASRMGSTTAANVFLFTALTSGFVMIFLTQFFAHVSGAHVNPAVTIAMGVIKRISILRTCMFTISQCGGGIAGAAFLYGVTVPGYHGSQENLSSAVEHPTNIFTSWERFGIEFTLTFLVVFSYLITMDTYRKYTGTGAITIGAAYCACTFVFMPYLNPARALGPSFVLNKWEGHWVDWIGPLLGGLASGISYEYIFNPNKMKKSKTDREEETSSIPSDDDLNYDDLDKPQAPKFHGSTYNTYRSATGVETRSNYCASLFAAPPTRLERVESIYGGTKSLCRSPPLTRANLNRSQSVYTKSNTAINREHLPKPGPLVPAQSLYPMRLNQQNHVQNQNVQNQLQQRSDQVYGIRGITPGTSRVDNYSTTERTQQVRENYTSTERARRENFPTAENPYGTRNNGPSGSENGENNSQQRTRRPESVYAMLGSQGRNIQPPQKGNNGQYPENRTVIGSSNQSRPPQPNQVVGTIPNSNNYHHQPSPNPQY</sequence>
<feature type="transmembrane region" description="Helical" evidence="8">
    <location>
        <begin position="86"/>
        <end position="108"/>
    </location>
</feature>
<feature type="transmembrane region" description="Helical" evidence="8">
    <location>
        <begin position="129"/>
        <end position="151"/>
    </location>
</feature>
<dbReference type="InterPro" id="IPR000425">
    <property type="entry name" value="MIP"/>
</dbReference>
<feature type="transmembrane region" description="Helical" evidence="8">
    <location>
        <begin position="248"/>
        <end position="268"/>
    </location>
</feature>
<comment type="caution">
    <text evidence="9">The sequence shown here is derived from an EMBL/GenBank/DDBJ whole genome shotgun (WGS) entry which is preliminary data.</text>
</comment>
<comment type="subcellular location">
    <subcellularLocation>
        <location evidence="1">Membrane</location>
        <topology evidence="1">Multi-pass membrane protein</topology>
    </subcellularLocation>
</comment>
<evidence type="ECO:0000256" key="3">
    <source>
        <dbReference type="ARBA" id="ARBA00022448"/>
    </source>
</evidence>
<feature type="compositionally biased region" description="Low complexity" evidence="7">
    <location>
        <begin position="472"/>
        <end position="485"/>
    </location>
</feature>
<keyword evidence="3" id="KW-0813">Transport</keyword>
<dbReference type="SUPFAM" id="SSF81338">
    <property type="entry name" value="Aquaporin-like"/>
    <property type="match status" value="1"/>
</dbReference>
<evidence type="ECO:0000313" key="9">
    <source>
        <dbReference type="EMBL" id="KAL1493153.1"/>
    </source>
</evidence>
<dbReference type="PANTHER" id="PTHR19139:SF268">
    <property type="entry name" value="NEUROGENIC PROTEIN BIG BRAIN"/>
    <property type="match status" value="1"/>
</dbReference>
<keyword evidence="5 8" id="KW-1133">Transmembrane helix</keyword>
<accession>A0ABD1EF44</accession>
<dbReference type="PRINTS" id="PR00783">
    <property type="entry name" value="MINTRINSICP"/>
</dbReference>
<keyword evidence="4 8" id="KW-0812">Transmembrane</keyword>
<gene>
    <name evidence="9" type="ORF">ABEB36_011265</name>
</gene>
<feature type="transmembrane region" description="Helical" evidence="8">
    <location>
        <begin position="182"/>
        <end position="199"/>
    </location>
</feature>
<keyword evidence="6 8" id="KW-0472">Membrane</keyword>
<dbReference type="Pfam" id="PF00230">
    <property type="entry name" value="MIP"/>
    <property type="match status" value="1"/>
</dbReference>
<dbReference type="InterPro" id="IPR034294">
    <property type="entry name" value="Aquaporin_transptr"/>
</dbReference>
<name>A0ABD1EF44_HYPHA</name>
<reference evidence="9 10" key="1">
    <citation type="submission" date="2024-05" db="EMBL/GenBank/DDBJ databases">
        <title>Genetic variation in Jamaican populations of the coffee berry borer (Hypothenemus hampei).</title>
        <authorList>
            <person name="Errbii M."/>
            <person name="Myrie A."/>
        </authorList>
    </citation>
    <scope>NUCLEOTIDE SEQUENCE [LARGE SCALE GENOMIC DNA]</scope>
    <source>
        <strain evidence="9">JA-Hopewell-2020-01-JO</strain>
        <tissue evidence="9">Whole body</tissue>
    </source>
</reference>
<evidence type="ECO:0000313" key="10">
    <source>
        <dbReference type="Proteomes" id="UP001566132"/>
    </source>
</evidence>
<proteinExistence type="inferred from homology"/>
<comment type="similarity">
    <text evidence="2">Belongs to the MIP/aquaporin (TC 1.A.8) family.</text>
</comment>
<evidence type="ECO:0000256" key="2">
    <source>
        <dbReference type="ARBA" id="ARBA00006175"/>
    </source>
</evidence>
<dbReference type="InterPro" id="IPR022357">
    <property type="entry name" value="MIP_CS"/>
</dbReference>
<dbReference type="PROSITE" id="PS00221">
    <property type="entry name" value="MIP"/>
    <property type="match status" value="1"/>
</dbReference>
<feature type="compositionally biased region" description="Acidic residues" evidence="7">
    <location>
        <begin position="282"/>
        <end position="295"/>
    </location>
</feature>
<dbReference type="GO" id="GO:0016020">
    <property type="term" value="C:membrane"/>
    <property type="evidence" value="ECO:0007669"/>
    <property type="project" value="UniProtKB-SubCell"/>
</dbReference>
<feature type="region of interest" description="Disordered" evidence="7">
    <location>
        <begin position="414"/>
        <end position="558"/>
    </location>
</feature>
<evidence type="ECO:0000256" key="7">
    <source>
        <dbReference type="SAM" id="MobiDB-lite"/>
    </source>
</evidence>
<evidence type="ECO:0000256" key="1">
    <source>
        <dbReference type="ARBA" id="ARBA00004141"/>
    </source>
</evidence>
<dbReference type="PANTHER" id="PTHR19139">
    <property type="entry name" value="AQUAPORIN TRANSPORTER"/>
    <property type="match status" value="1"/>
</dbReference>
<dbReference type="Gene3D" id="1.20.1080.10">
    <property type="entry name" value="Glycerol uptake facilitator protein"/>
    <property type="match status" value="1"/>
</dbReference>
<dbReference type="EMBL" id="JBDJPC010000008">
    <property type="protein sequence ID" value="KAL1493153.1"/>
    <property type="molecule type" value="Genomic_DNA"/>
</dbReference>
<dbReference type="AlphaFoldDB" id="A0ABD1EF44"/>
<dbReference type="Proteomes" id="UP001566132">
    <property type="component" value="Unassembled WGS sequence"/>
</dbReference>
<feature type="region of interest" description="Disordered" evidence="7">
    <location>
        <begin position="276"/>
        <end position="295"/>
    </location>
</feature>
<feature type="compositionally biased region" description="Polar residues" evidence="7">
    <location>
        <begin position="502"/>
        <end position="552"/>
    </location>
</feature>
<feature type="compositionally biased region" description="Polar residues" evidence="7">
    <location>
        <begin position="429"/>
        <end position="453"/>
    </location>
</feature>
<evidence type="ECO:0000256" key="8">
    <source>
        <dbReference type="SAM" id="Phobius"/>
    </source>
</evidence>